<feature type="compositionally biased region" description="Basic residues" evidence="1">
    <location>
        <begin position="120"/>
        <end position="131"/>
    </location>
</feature>
<name>A0ABS4STY5_9PROT</name>
<proteinExistence type="predicted"/>
<evidence type="ECO:0000313" key="2">
    <source>
        <dbReference type="EMBL" id="MBP2295568.1"/>
    </source>
</evidence>
<organism evidence="2 3">
    <name type="scientific">Azospirillum rugosum</name>
    <dbReference type="NCBI Taxonomy" id="416170"/>
    <lineage>
        <taxon>Bacteria</taxon>
        <taxon>Pseudomonadati</taxon>
        <taxon>Pseudomonadota</taxon>
        <taxon>Alphaproteobacteria</taxon>
        <taxon>Rhodospirillales</taxon>
        <taxon>Azospirillaceae</taxon>
        <taxon>Azospirillum</taxon>
    </lineage>
</organism>
<reference evidence="2 3" key="1">
    <citation type="submission" date="2021-03" db="EMBL/GenBank/DDBJ databases">
        <title>Genomic Encyclopedia of Type Strains, Phase III (KMG-III): the genomes of soil and plant-associated and newly described type strains.</title>
        <authorList>
            <person name="Whitman W."/>
        </authorList>
    </citation>
    <scope>NUCLEOTIDE SEQUENCE [LARGE SCALE GENOMIC DNA]</scope>
    <source>
        <strain evidence="2 3">IMMIB AFH-6</strain>
    </source>
</reference>
<feature type="region of interest" description="Disordered" evidence="1">
    <location>
        <begin position="112"/>
        <end position="148"/>
    </location>
</feature>
<dbReference type="SUPFAM" id="SSF46689">
    <property type="entry name" value="Homeodomain-like"/>
    <property type="match status" value="1"/>
</dbReference>
<comment type="caution">
    <text evidence="2">The sequence shown here is derived from an EMBL/GenBank/DDBJ whole genome shotgun (WGS) entry which is preliminary data.</text>
</comment>
<feature type="compositionally biased region" description="Low complexity" evidence="1">
    <location>
        <begin position="132"/>
        <end position="148"/>
    </location>
</feature>
<evidence type="ECO:0000256" key="1">
    <source>
        <dbReference type="SAM" id="MobiDB-lite"/>
    </source>
</evidence>
<protein>
    <submittedName>
        <fullName evidence="2">Transposase</fullName>
    </submittedName>
</protein>
<keyword evidence="3" id="KW-1185">Reference proteome</keyword>
<gene>
    <name evidence="2" type="ORF">J2851_005379</name>
</gene>
<accession>A0ABS4STY5</accession>
<dbReference type="Proteomes" id="UP000781958">
    <property type="component" value="Unassembled WGS sequence"/>
</dbReference>
<evidence type="ECO:0000313" key="3">
    <source>
        <dbReference type="Proteomes" id="UP000781958"/>
    </source>
</evidence>
<dbReference type="InterPro" id="IPR009057">
    <property type="entry name" value="Homeodomain-like_sf"/>
</dbReference>
<dbReference type="EMBL" id="JAGINP010000023">
    <property type="protein sequence ID" value="MBP2295568.1"/>
    <property type="molecule type" value="Genomic_DNA"/>
</dbReference>
<sequence length="148" mass="16849">MYQIHPNARTTPAVRAAIAASTEPSSVLAKRYGVSTETIRKWRKRGPEDVQDHSSRPQHLRWRATEEERAIVCELRRSTGFPLDDLTFTLRHFLPHLNRDAIYRILKAEGLGRLPTPRPPRPRRAPRRPRHTTSASCTSTSSTCPSCT</sequence>